<organism evidence="1 2">
    <name type="scientific">Trichonephila clavipes</name>
    <name type="common">Golden silk orbweaver</name>
    <name type="synonym">Nephila clavipes</name>
    <dbReference type="NCBI Taxonomy" id="2585209"/>
    <lineage>
        <taxon>Eukaryota</taxon>
        <taxon>Metazoa</taxon>
        <taxon>Ecdysozoa</taxon>
        <taxon>Arthropoda</taxon>
        <taxon>Chelicerata</taxon>
        <taxon>Arachnida</taxon>
        <taxon>Araneae</taxon>
        <taxon>Araneomorphae</taxon>
        <taxon>Entelegynae</taxon>
        <taxon>Araneoidea</taxon>
        <taxon>Nephilidae</taxon>
        <taxon>Trichonephila</taxon>
    </lineage>
</organism>
<gene>
    <name evidence="1" type="primary">AVEN_66331_1</name>
    <name evidence="1" type="ORF">TNCV_3992991</name>
</gene>
<name>A0A8X6T1H4_TRICX</name>
<comment type="caution">
    <text evidence="1">The sequence shown here is derived from an EMBL/GenBank/DDBJ whole genome shotgun (WGS) entry which is preliminary data.</text>
</comment>
<dbReference type="AlphaFoldDB" id="A0A8X6T1H4"/>
<sequence length="125" mass="14625">MVQIAWSVAKSPRVAEQCDVNIQSINQYWVSYSEKSQQRLEYVASYLGHFLHKLSTDEYPQRGFFFPVGVDLWCGYKKVEASGKFYKHKIILPVAVVEAMHPIFRDLSHPNLLKKKFTWENTMPK</sequence>
<protein>
    <submittedName>
        <fullName evidence="1">Uncharacterized protein</fullName>
    </submittedName>
</protein>
<keyword evidence="2" id="KW-1185">Reference proteome</keyword>
<evidence type="ECO:0000313" key="2">
    <source>
        <dbReference type="Proteomes" id="UP000887159"/>
    </source>
</evidence>
<proteinExistence type="predicted"/>
<dbReference type="EMBL" id="BMAU01021357">
    <property type="protein sequence ID" value="GFY21255.1"/>
    <property type="molecule type" value="Genomic_DNA"/>
</dbReference>
<dbReference type="Proteomes" id="UP000887159">
    <property type="component" value="Unassembled WGS sequence"/>
</dbReference>
<accession>A0A8X6T1H4</accession>
<evidence type="ECO:0000313" key="1">
    <source>
        <dbReference type="EMBL" id="GFY21255.1"/>
    </source>
</evidence>
<reference evidence="1" key="1">
    <citation type="submission" date="2020-08" db="EMBL/GenBank/DDBJ databases">
        <title>Multicomponent nature underlies the extraordinary mechanical properties of spider dragline silk.</title>
        <authorList>
            <person name="Kono N."/>
            <person name="Nakamura H."/>
            <person name="Mori M."/>
            <person name="Yoshida Y."/>
            <person name="Ohtoshi R."/>
            <person name="Malay A.D."/>
            <person name="Moran D.A.P."/>
            <person name="Tomita M."/>
            <person name="Numata K."/>
            <person name="Arakawa K."/>
        </authorList>
    </citation>
    <scope>NUCLEOTIDE SEQUENCE</scope>
</reference>